<comment type="caution">
    <text evidence="1">The sequence shown here is derived from an EMBL/GenBank/DDBJ whole genome shotgun (WGS) entry which is preliminary data.</text>
</comment>
<sequence>MGLVNSVLTVDYAGRSLRWDYRQGVSYHSYRQVPQLSSGTTVAVRYHSYREVPQLPYESYRQVPQLPSGTTVTVRYHSYRQVSQLSSGTTVTGRHHSYRQVPQLPSGTTVTVMYHRYRQVPHISSCTTVTVMYHICRHIPQLPSYTTVAFKYHSCRQQAPERCGTWLPGETQKVSPLFLDINGLEPNIHGGSIDSVVFNSYCVSAIAGFELVETGDGGLAVEPGVLVGESSG</sequence>
<protein>
    <submittedName>
        <fullName evidence="1">Uncharacterized protein</fullName>
    </submittedName>
</protein>
<evidence type="ECO:0000313" key="2">
    <source>
        <dbReference type="Proteomes" id="UP001283361"/>
    </source>
</evidence>
<proteinExistence type="predicted"/>
<accession>A0AAE0ZER3</accession>
<evidence type="ECO:0000313" key="1">
    <source>
        <dbReference type="EMBL" id="KAK3767960.1"/>
    </source>
</evidence>
<organism evidence="1 2">
    <name type="scientific">Elysia crispata</name>
    <name type="common">lettuce slug</name>
    <dbReference type="NCBI Taxonomy" id="231223"/>
    <lineage>
        <taxon>Eukaryota</taxon>
        <taxon>Metazoa</taxon>
        <taxon>Spiralia</taxon>
        <taxon>Lophotrochozoa</taxon>
        <taxon>Mollusca</taxon>
        <taxon>Gastropoda</taxon>
        <taxon>Heterobranchia</taxon>
        <taxon>Euthyneura</taxon>
        <taxon>Panpulmonata</taxon>
        <taxon>Sacoglossa</taxon>
        <taxon>Placobranchoidea</taxon>
        <taxon>Plakobranchidae</taxon>
        <taxon>Elysia</taxon>
    </lineage>
</organism>
<dbReference type="Proteomes" id="UP001283361">
    <property type="component" value="Unassembled WGS sequence"/>
</dbReference>
<reference evidence="1" key="1">
    <citation type="journal article" date="2023" name="G3 (Bethesda)">
        <title>A reference genome for the long-term kleptoplast-retaining sea slug Elysia crispata morphotype clarki.</title>
        <authorList>
            <person name="Eastman K.E."/>
            <person name="Pendleton A.L."/>
            <person name="Shaikh M.A."/>
            <person name="Suttiyut T."/>
            <person name="Ogas R."/>
            <person name="Tomko P."/>
            <person name="Gavelis G."/>
            <person name="Widhalm J.R."/>
            <person name="Wisecaver J.H."/>
        </authorList>
    </citation>
    <scope>NUCLEOTIDE SEQUENCE</scope>
    <source>
        <strain evidence="1">ECLA1</strain>
    </source>
</reference>
<keyword evidence="2" id="KW-1185">Reference proteome</keyword>
<dbReference type="EMBL" id="JAWDGP010004092">
    <property type="protein sequence ID" value="KAK3767960.1"/>
    <property type="molecule type" value="Genomic_DNA"/>
</dbReference>
<gene>
    <name evidence="1" type="ORF">RRG08_049516</name>
</gene>
<dbReference type="AlphaFoldDB" id="A0AAE0ZER3"/>
<name>A0AAE0ZER3_9GAST</name>